<sequence>MAEQRKKELEEMKKKLAGLKEARAQASNKQTKPTSPTLDSANNNNNNNISPPTVGAKKEDFSSLLDSVNQLTSPLMAPPVTATPDGSSQTQQQQQNSPPLKLEDILSKLSISSLVIEIDIPPKETPMYSKSTQTETADGQNEEEQDLKAPVKAKLKYQQQQPQYNTDSTQTSAVDSSLETSSANEDANNQQQSQQQQQQQQSQKPEIPELSEYEKQQVWDSDHFKSFFTRSAKVIERALYLDDEIDILADYTQSNQSNKSSDKELRLISTLQDERWTKHRSVTDINWSPKHPELVVTSYSANEAGSHDPDGVVLVWSINNIYQKPEYIFNCQSPVMTTFFSKFHPTLIVGGTYSGQIVVWDTRAKSTPVQRTPLSSIGHTHPVYSMSVIGSTNANSLVAISTDGKLCSWNLENLSQPTETIELNSKNLQNSGSGSGGGVGQGGAQPGVTSPTTNQSSQSGLALAVTSLVFPENELSTFYVGTEEGVICQGARHGSKVGINERFRGHFGPITSVDLHPAQKGNIDFTNYFVTSSTDWTCKLWSTKKPDAPLYSFEDYVDYVYDARWSPVHPSIFSTGDGSGLLSLWNLNEDTEAPIFRHKVSQRSLNRLSWSNDGKRLLAGDSGGALYLYDSSEFSNPDISEWNQFEGVINKLISKKDSQDSPLLGGGGNQDQNSLIE</sequence>
<dbReference type="Proteomes" id="UP000076078">
    <property type="component" value="Unassembled WGS sequence"/>
</dbReference>
<dbReference type="InterPro" id="IPR001680">
    <property type="entry name" value="WD40_rpt"/>
</dbReference>
<keyword evidence="6" id="KW-0206">Cytoskeleton</keyword>
<dbReference type="SUPFAM" id="SSF50978">
    <property type="entry name" value="WD40 repeat-like"/>
    <property type="match status" value="1"/>
</dbReference>
<accession>A0A151Z6W6</accession>
<evidence type="ECO:0000313" key="9">
    <source>
        <dbReference type="Proteomes" id="UP000076078"/>
    </source>
</evidence>
<comment type="subcellular location">
    <subcellularLocation>
        <location evidence="1">Cytoplasm</location>
        <location evidence="1">Cytoskeleton</location>
    </subcellularLocation>
</comment>
<keyword evidence="4" id="KW-0853">WD repeat</keyword>
<dbReference type="InterPro" id="IPR025956">
    <property type="entry name" value="DYNC1I1/DYNC1I2"/>
</dbReference>
<dbReference type="GO" id="GO:0005868">
    <property type="term" value="C:cytoplasmic dynein complex"/>
    <property type="evidence" value="ECO:0007669"/>
    <property type="project" value="InterPro"/>
</dbReference>
<name>A0A151Z6W6_TIELA</name>
<feature type="region of interest" description="Disordered" evidence="7">
    <location>
        <begin position="1"/>
        <end position="103"/>
    </location>
</feature>
<proteinExistence type="inferred from homology"/>
<dbReference type="InterPro" id="IPR036322">
    <property type="entry name" value="WD40_repeat_dom_sf"/>
</dbReference>
<dbReference type="InterPro" id="IPR050687">
    <property type="entry name" value="Dynein_IC"/>
</dbReference>
<dbReference type="OMA" id="MHDRPEY"/>
<protein>
    <submittedName>
        <fullName evidence="8">Cytoplasmic dynein intermediate chain</fullName>
    </submittedName>
</protein>
<feature type="compositionally biased region" description="Low complexity" evidence="7">
    <location>
        <begin position="190"/>
        <end position="203"/>
    </location>
</feature>
<feature type="compositionally biased region" description="Polar residues" evidence="7">
    <location>
        <begin position="128"/>
        <end position="139"/>
    </location>
</feature>
<organism evidence="8 9">
    <name type="scientific">Tieghemostelium lacteum</name>
    <name type="common">Slime mold</name>
    <name type="synonym">Dictyostelium lacteum</name>
    <dbReference type="NCBI Taxonomy" id="361077"/>
    <lineage>
        <taxon>Eukaryota</taxon>
        <taxon>Amoebozoa</taxon>
        <taxon>Evosea</taxon>
        <taxon>Eumycetozoa</taxon>
        <taxon>Dictyostelia</taxon>
        <taxon>Dictyosteliales</taxon>
        <taxon>Raperosteliaceae</taxon>
        <taxon>Tieghemostelium</taxon>
    </lineage>
</organism>
<evidence type="ECO:0000256" key="2">
    <source>
        <dbReference type="ARBA" id="ARBA00011059"/>
    </source>
</evidence>
<keyword evidence="5" id="KW-0677">Repeat</keyword>
<evidence type="ECO:0000256" key="5">
    <source>
        <dbReference type="ARBA" id="ARBA00022737"/>
    </source>
</evidence>
<feature type="compositionally biased region" description="Polar residues" evidence="7">
    <location>
        <begin position="157"/>
        <end position="189"/>
    </location>
</feature>
<dbReference type="FunCoup" id="A0A151Z6W6">
    <property type="interactions" value="416"/>
</dbReference>
<comment type="caution">
    <text evidence="8">The sequence shown here is derived from an EMBL/GenBank/DDBJ whole genome shotgun (WGS) entry which is preliminary data.</text>
</comment>
<keyword evidence="9" id="KW-1185">Reference proteome</keyword>
<dbReference type="FunFam" id="2.130.10.10:FF:001896">
    <property type="entry name" value="Cytoplasmic dynein 1 intermediate chain"/>
    <property type="match status" value="1"/>
</dbReference>
<dbReference type="AlphaFoldDB" id="A0A151Z6W6"/>
<dbReference type="OrthoDB" id="4189at2759"/>
<dbReference type="GO" id="GO:0045503">
    <property type="term" value="F:dynein light chain binding"/>
    <property type="evidence" value="ECO:0007669"/>
    <property type="project" value="TreeGrafter"/>
</dbReference>
<feature type="compositionally biased region" description="Basic and acidic residues" evidence="7">
    <location>
        <begin position="1"/>
        <end position="23"/>
    </location>
</feature>
<evidence type="ECO:0000313" key="8">
    <source>
        <dbReference type="EMBL" id="KYQ89703.1"/>
    </source>
</evidence>
<evidence type="ECO:0000256" key="6">
    <source>
        <dbReference type="ARBA" id="ARBA00023212"/>
    </source>
</evidence>
<keyword evidence="3" id="KW-0963">Cytoplasm</keyword>
<feature type="compositionally biased region" description="Gly residues" evidence="7">
    <location>
        <begin position="433"/>
        <end position="445"/>
    </location>
</feature>
<evidence type="ECO:0000256" key="4">
    <source>
        <dbReference type="ARBA" id="ARBA00022574"/>
    </source>
</evidence>
<dbReference type="Pfam" id="PF11540">
    <property type="entry name" value="Dynein_IC2"/>
    <property type="match status" value="1"/>
</dbReference>
<dbReference type="SMART" id="SM00320">
    <property type="entry name" value="WD40"/>
    <property type="match status" value="6"/>
</dbReference>
<dbReference type="Pfam" id="PF00400">
    <property type="entry name" value="WD40"/>
    <property type="match status" value="1"/>
</dbReference>
<evidence type="ECO:0000256" key="3">
    <source>
        <dbReference type="ARBA" id="ARBA00022490"/>
    </source>
</evidence>
<feature type="compositionally biased region" description="Polar residues" evidence="7">
    <location>
        <begin position="64"/>
        <end position="73"/>
    </location>
</feature>
<comment type="similarity">
    <text evidence="2">Belongs to the dynein intermediate chain family.</text>
</comment>
<dbReference type="PANTHER" id="PTHR12442">
    <property type="entry name" value="DYNEIN INTERMEDIATE CHAIN"/>
    <property type="match status" value="1"/>
</dbReference>
<feature type="region of interest" description="Disordered" evidence="7">
    <location>
        <begin position="425"/>
        <end position="456"/>
    </location>
</feature>
<evidence type="ECO:0000256" key="1">
    <source>
        <dbReference type="ARBA" id="ARBA00004245"/>
    </source>
</evidence>
<dbReference type="STRING" id="361077.A0A151Z6W6"/>
<gene>
    <name evidence="8" type="ORF">DLAC_09672</name>
</gene>
<evidence type="ECO:0000256" key="7">
    <source>
        <dbReference type="SAM" id="MobiDB-lite"/>
    </source>
</evidence>
<dbReference type="Gene3D" id="2.130.10.10">
    <property type="entry name" value="YVTN repeat-like/Quinoprotein amine dehydrogenase"/>
    <property type="match status" value="2"/>
</dbReference>
<feature type="region of interest" description="Disordered" evidence="7">
    <location>
        <begin position="118"/>
        <end position="208"/>
    </location>
</feature>
<reference evidence="8 9" key="1">
    <citation type="submission" date="2015-12" db="EMBL/GenBank/DDBJ databases">
        <title>Dictyostelia acquired genes for synthesis and detection of signals that induce cell-type specialization by lateral gene transfer from prokaryotes.</title>
        <authorList>
            <person name="Gloeckner G."/>
            <person name="Schaap P."/>
        </authorList>
    </citation>
    <scope>NUCLEOTIDE SEQUENCE [LARGE SCALE GENOMIC DNA]</scope>
    <source>
        <strain evidence="8 9">TK</strain>
    </source>
</reference>
<dbReference type="PANTHER" id="PTHR12442:SF22">
    <property type="entry name" value="CYTOPLASMIC DYNEIN 1 INTERMEDIATE CHAIN-RELATED"/>
    <property type="match status" value="1"/>
</dbReference>
<dbReference type="GO" id="GO:0045504">
    <property type="term" value="F:dynein heavy chain binding"/>
    <property type="evidence" value="ECO:0007669"/>
    <property type="project" value="TreeGrafter"/>
</dbReference>
<dbReference type="GO" id="GO:0010970">
    <property type="term" value="P:transport along microtubule"/>
    <property type="evidence" value="ECO:0007669"/>
    <property type="project" value="TreeGrafter"/>
</dbReference>
<feature type="compositionally biased region" description="Polar residues" evidence="7">
    <location>
        <begin position="25"/>
        <end position="41"/>
    </location>
</feature>
<dbReference type="EMBL" id="LODT01000039">
    <property type="protein sequence ID" value="KYQ89703.1"/>
    <property type="molecule type" value="Genomic_DNA"/>
</dbReference>
<dbReference type="InterPro" id="IPR015943">
    <property type="entry name" value="WD40/YVTN_repeat-like_dom_sf"/>
</dbReference>
<dbReference type="InParanoid" id="A0A151Z6W6"/>